<keyword evidence="3" id="KW-0813">Transport</keyword>
<dbReference type="OrthoDB" id="9791520at2"/>
<organism evidence="9 10">
    <name type="scientific">Methylocystis bryophila</name>
    <dbReference type="NCBI Taxonomy" id="655015"/>
    <lineage>
        <taxon>Bacteria</taxon>
        <taxon>Pseudomonadati</taxon>
        <taxon>Pseudomonadota</taxon>
        <taxon>Alphaproteobacteria</taxon>
        <taxon>Hyphomicrobiales</taxon>
        <taxon>Methylocystaceae</taxon>
        <taxon>Methylocystis</taxon>
    </lineage>
</organism>
<keyword evidence="10" id="KW-1185">Reference proteome</keyword>
<dbReference type="InterPro" id="IPR058627">
    <property type="entry name" value="MdtA-like_C"/>
</dbReference>
<dbReference type="PANTHER" id="PTHR30469:SF33">
    <property type="entry name" value="SLR1207 PROTEIN"/>
    <property type="match status" value="1"/>
</dbReference>
<dbReference type="Pfam" id="PF25876">
    <property type="entry name" value="HH_MFP_RND"/>
    <property type="match status" value="1"/>
</dbReference>
<comment type="subcellular location">
    <subcellularLocation>
        <location evidence="1">Cell envelope</location>
    </subcellularLocation>
</comment>
<dbReference type="PANTHER" id="PTHR30469">
    <property type="entry name" value="MULTIDRUG RESISTANCE PROTEIN MDTA"/>
    <property type="match status" value="1"/>
</dbReference>
<dbReference type="Pfam" id="PF25967">
    <property type="entry name" value="RND-MFP_C"/>
    <property type="match status" value="1"/>
</dbReference>
<dbReference type="SUPFAM" id="SSF111369">
    <property type="entry name" value="HlyD-like secretion proteins"/>
    <property type="match status" value="1"/>
</dbReference>
<protein>
    <submittedName>
        <fullName evidence="9">Efflux transporter periplasmic adaptor subunit</fullName>
    </submittedName>
</protein>
<dbReference type="GO" id="GO:1990281">
    <property type="term" value="C:efflux pump complex"/>
    <property type="evidence" value="ECO:0007669"/>
    <property type="project" value="TreeGrafter"/>
</dbReference>
<dbReference type="GO" id="GO:1990961">
    <property type="term" value="P:xenobiotic detoxification by transmembrane export across the plasma membrane"/>
    <property type="evidence" value="ECO:0007669"/>
    <property type="project" value="InterPro"/>
</dbReference>
<dbReference type="Gene3D" id="6.10.140.1990">
    <property type="match status" value="1"/>
</dbReference>
<evidence type="ECO:0000313" key="10">
    <source>
        <dbReference type="Proteomes" id="UP000193978"/>
    </source>
</evidence>
<evidence type="ECO:0000256" key="1">
    <source>
        <dbReference type="ARBA" id="ARBA00004196"/>
    </source>
</evidence>
<feature type="domain" description="Multidrug resistance protein MdtA-like alpha-helical hairpin" evidence="6">
    <location>
        <begin position="112"/>
        <end position="188"/>
    </location>
</feature>
<dbReference type="InterPro" id="IPR006143">
    <property type="entry name" value="RND_pump_MFP"/>
</dbReference>
<feature type="domain" description="Multidrug resistance protein MdtA-like C-terminal permuted SH3" evidence="8">
    <location>
        <begin position="328"/>
        <end position="389"/>
    </location>
</feature>
<dbReference type="GO" id="GO:0015562">
    <property type="term" value="F:efflux transmembrane transporter activity"/>
    <property type="evidence" value="ECO:0007669"/>
    <property type="project" value="TreeGrafter"/>
</dbReference>
<evidence type="ECO:0000259" key="7">
    <source>
        <dbReference type="Pfam" id="PF25917"/>
    </source>
</evidence>
<dbReference type="InterPro" id="IPR058625">
    <property type="entry name" value="MdtA-like_BSH"/>
</dbReference>
<dbReference type="AlphaFoldDB" id="A0A1W6MT45"/>
<evidence type="ECO:0000259" key="6">
    <source>
        <dbReference type="Pfam" id="PF25876"/>
    </source>
</evidence>
<keyword evidence="4 5" id="KW-0175">Coiled coil</keyword>
<evidence type="ECO:0000256" key="4">
    <source>
        <dbReference type="ARBA" id="ARBA00023054"/>
    </source>
</evidence>
<dbReference type="GO" id="GO:1990195">
    <property type="term" value="C:macrolide transmembrane transporter complex"/>
    <property type="evidence" value="ECO:0007669"/>
    <property type="project" value="InterPro"/>
</dbReference>
<dbReference type="Gene3D" id="2.40.420.20">
    <property type="match status" value="1"/>
</dbReference>
<gene>
    <name evidence="9" type="ORF">B1812_06395</name>
</gene>
<dbReference type="EMBL" id="CP019948">
    <property type="protein sequence ID" value="ARN80764.1"/>
    <property type="molecule type" value="Genomic_DNA"/>
</dbReference>
<dbReference type="Pfam" id="PF25917">
    <property type="entry name" value="BSH_RND"/>
    <property type="match status" value="1"/>
</dbReference>
<comment type="similarity">
    <text evidence="2">Belongs to the membrane fusion protein (MFP) (TC 8.A.1) family.</text>
</comment>
<dbReference type="NCBIfam" id="TIGR01730">
    <property type="entry name" value="RND_mfp"/>
    <property type="match status" value="1"/>
</dbReference>
<dbReference type="Gene3D" id="2.40.30.170">
    <property type="match status" value="1"/>
</dbReference>
<dbReference type="InterPro" id="IPR058624">
    <property type="entry name" value="MdtA-like_HH"/>
</dbReference>
<evidence type="ECO:0000256" key="2">
    <source>
        <dbReference type="ARBA" id="ARBA00009477"/>
    </source>
</evidence>
<evidence type="ECO:0000259" key="8">
    <source>
        <dbReference type="Pfam" id="PF25967"/>
    </source>
</evidence>
<dbReference type="GO" id="GO:0019898">
    <property type="term" value="C:extrinsic component of membrane"/>
    <property type="evidence" value="ECO:0007669"/>
    <property type="project" value="InterPro"/>
</dbReference>
<feature type="coiled-coil region" evidence="5">
    <location>
        <begin position="105"/>
        <end position="184"/>
    </location>
</feature>
<sequence>MARFKVLASKPRAAVAALCAGLVIVYFLSAWTSHAPPPKYSTAKIGKLDIEDTVLAAGVLQPIRQVDVGTRATGQLKSLKVNLGDHVREGDLLAEIDSLLQDNELRAQQANLANLEAKQRAAAARLRKARLELERQQGLIHGAATSRRDFESAEAEAQANEADLASLGAQIAQARSLVKTAEANLSYTRIIAPIDGEVVAILTKEGQTVVAAQIVPVILKLAKLDAMTVKTQISEADVVNIKVGQPVSFTIMGEPDKRYAARLRVVESAPSSYSEPPATQAAAQSSSPGTAVGAPVFYNALFDVPNRDGTLRIGMSAQVSIVQGVVKNALAIPYSALREQGPDGRFLVRVVGAKGKEPEERRVRVGVNNRSFAQVLDGLKEGEEVILGDLPTAGGSAT</sequence>
<dbReference type="GO" id="GO:0030313">
    <property type="term" value="C:cell envelope"/>
    <property type="evidence" value="ECO:0007669"/>
    <property type="project" value="UniProtKB-SubCell"/>
</dbReference>
<dbReference type="Proteomes" id="UP000193978">
    <property type="component" value="Chromosome"/>
</dbReference>
<evidence type="ECO:0000313" key="9">
    <source>
        <dbReference type="EMBL" id="ARN80764.1"/>
    </source>
</evidence>
<feature type="domain" description="Multidrug resistance protein MdtA-like barrel-sandwich hybrid" evidence="7">
    <location>
        <begin position="64"/>
        <end position="219"/>
    </location>
</feature>
<dbReference type="STRING" id="655015.B1812_06395"/>
<accession>A0A1W6MT45</accession>
<dbReference type="InterPro" id="IPR030190">
    <property type="entry name" value="MacA_alpha-hairpin_sf"/>
</dbReference>
<dbReference type="RefSeq" id="WP_085770842.1">
    <property type="nucleotide sequence ID" value="NZ_AP027149.1"/>
</dbReference>
<reference evidence="9 10" key="1">
    <citation type="submission" date="2017-02" db="EMBL/GenBank/DDBJ databases">
        <authorList>
            <person name="Peterson S.W."/>
        </authorList>
    </citation>
    <scope>NUCLEOTIDE SEQUENCE [LARGE SCALE GENOMIC DNA]</scope>
    <source>
        <strain evidence="9 10">S285</strain>
    </source>
</reference>
<proteinExistence type="inferred from homology"/>
<name>A0A1W6MT45_9HYPH</name>
<evidence type="ECO:0000256" key="5">
    <source>
        <dbReference type="SAM" id="Coils"/>
    </source>
</evidence>
<dbReference type="Gene3D" id="2.40.50.100">
    <property type="match status" value="1"/>
</dbReference>
<dbReference type="KEGG" id="mbry:B1812_06395"/>
<evidence type="ECO:0000256" key="3">
    <source>
        <dbReference type="ARBA" id="ARBA00022448"/>
    </source>
</evidence>